<evidence type="ECO:0000256" key="2">
    <source>
        <dbReference type="SAM" id="MobiDB-lite"/>
    </source>
</evidence>
<evidence type="ECO:0000313" key="4">
    <source>
        <dbReference type="Proteomes" id="UP000001072"/>
    </source>
</evidence>
<reference evidence="4" key="1">
    <citation type="journal article" date="2011" name="Proc. Natl. Acad. Sci. U.S.A.">
        <title>Obligate biotrophy features unraveled by the genomic analysis of rust fungi.</title>
        <authorList>
            <person name="Duplessis S."/>
            <person name="Cuomo C.A."/>
            <person name="Lin Y.-C."/>
            <person name="Aerts A."/>
            <person name="Tisserant E."/>
            <person name="Veneault-Fourrey C."/>
            <person name="Joly D.L."/>
            <person name="Hacquard S."/>
            <person name="Amselem J."/>
            <person name="Cantarel B.L."/>
            <person name="Chiu R."/>
            <person name="Coutinho P.M."/>
            <person name="Feau N."/>
            <person name="Field M."/>
            <person name="Frey P."/>
            <person name="Gelhaye E."/>
            <person name="Goldberg J."/>
            <person name="Grabherr M.G."/>
            <person name="Kodira C.D."/>
            <person name="Kohler A."/>
            <person name="Kuees U."/>
            <person name="Lindquist E.A."/>
            <person name="Lucas S.M."/>
            <person name="Mago R."/>
            <person name="Mauceli E."/>
            <person name="Morin E."/>
            <person name="Murat C."/>
            <person name="Pangilinan J.L."/>
            <person name="Park R."/>
            <person name="Pearson M."/>
            <person name="Quesneville H."/>
            <person name="Rouhier N."/>
            <person name="Sakthikumar S."/>
            <person name="Salamov A.A."/>
            <person name="Schmutz J."/>
            <person name="Selles B."/>
            <person name="Shapiro H."/>
            <person name="Tanguay P."/>
            <person name="Tuskan G.A."/>
            <person name="Henrissat B."/>
            <person name="Van de Peer Y."/>
            <person name="Rouze P."/>
            <person name="Ellis J.G."/>
            <person name="Dodds P.N."/>
            <person name="Schein J.E."/>
            <person name="Zhong S."/>
            <person name="Hamelin R.C."/>
            <person name="Grigoriev I.V."/>
            <person name="Szabo L.J."/>
            <person name="Martin F."/>
        </authorList>
    </citation>
    <scope>NUCLEOTIDE SEQUENCE [LARGE SCALE GENOMIC DNA]</scope>
    <source>
        <strain evidence="4">98AG31 / pathotype 3-4-7</strain>
    </source>
</reference>
<dbReference type="VEuPathDB" id="FungiDB:MELLADRAFT_60000"/>
<feature type="region of interest" description="Disordered" evidence="2">
    <location>
        <begin position="21"/>
        <end position="43"/>
    </location>
</feature>
<keyword evidence="4" id="KW-1185">Reference proteome</keyword>
<protein>
    <submittedName>
        <fullName evidence="3">Uncharacterized protein</fullName>
    </submittedName>
</protein>
<proteinExistence type="predicted"/>
<dbReference type="GeneID" id="18929466"/>
<feature type="region of interest" description="Disordered" evidence="2">
    <location>
        <begin position="175"/>
        <end position="204"/>
    </location>
</feature>
<gene>
    <name evidence="3" type="ORF">MELLADRAFT_60000</name>
</gene>
<dbReference type="KEGG" id="mlr:MELLADRAFT_60000"/>
<dbReference type="EMBL" id="GL883093">
    <property type="protein sequence ID" value="EGG11129.1"/>
    <property type="molecule type" value="Genomic_DNA"/>
</dbReference>
<accession>F4R9L4</accession>
<evidence type="ECO:0000313" key="3">
    <source>
        <dbReference type="EMBL" id="EGG11129.1"/>
    </source>
</evidence>
<name>F4R9L4_MELLP</name>
<dbReference type="Proteomes" id="UP000001072">
    <property type="component" value="Unassembled WGS sequence"/>
</dbReference>
<dbReference type="RefSeq" id="XP_007405731.1">
    <property type="nucleotide sequence ID" value="XM_007405669.1"/>
</dbReference>
<evidence type="ECO:0000256" key="1">
    <source>
        <dbReference type="SAM" id="Coils"/>
    </source>
</evidence>
<dbReference type="AlphaFoldDB" id="F4R9L4"/>
<feature type="coiled-coil region" evidence="1">
    <location>
        <begin position="126"/>
        <end position="157"/>
    </location>
</feature>
<organism evidence="4">
    <name type="scientific">Melampsora larici-populina (strain 98AG31 / pathotype 3-4-7)</name>
    <name type="common">Poplar leaf rust fungus</name>
    <dbReference type="NCBI Taxonomy" id="747676"/>
    <lineage>
        <taxon>Eukaryota</taxon>
        <taxon>Fungi</taxon>
        <taxon>Dikarya</taxon>
        <taxon>Basidiomycota</taxon>
        <taxon>Pucciniomycotina</taxon>
        <taxon>Pucciniomycetes</taxon>
        <taxon>Pucciniales</taxon>
        <taxon>Melampsoraceae</taxon>
        <taxon>Melampsora</taxon>
    </lineage>
</organism>
<dbReference type="InParanoid" id="F4R9L4"/>
<dbReference type="HOGENOM" id="CLU_071649_0_0_1"/>
<keyword evidence="1" id="KW-0175">Coiled coil</keyword>
<sequence>MPFNLPANFSTNPKAFLRRYRQPQSVDSPPAPAPPRYNWQVEGEDVDTPNKTIRTIYPSSSHTLAASTEPDPTITPNRHIVREFFDRANLSTPLVPGSFIHTPMQQPPAGSSQGIGGIAALEPMSRDELVETLQAKVESLEQEKSEWTAKLELAAADRTRIDALELTISRLLTERSPGTARSTGSNNPFASFRNQLTTPTPAAPRDHRAINTEIAQALVQSSPVMTQQDSPI</sequence>
<feature type="compositionally biased region" description="Polar residues" evidence="2">
    <location>
        <begin position="179"/>
        <end position="200"/>
    </location>
</feature>